<feature type="transmembrane region" description="Helical" evidence="1">
    <location>
        <begin position="43"/>
        <end position="64"/>
    </location>
</feature>
<feature type="transmembrane region" description="Helical" evidence="1">
    <location>
        <begin position="12"/>
        <end position="31"/>
    </location>
</feature>
<feature type="transmembrane region" description="Helical" evidence="1">
    <location>
        <begin position="104"/>
        <end position="122"/>
    </location>
</feature>
<keyword evidence="1" id="KW-0472">Membrane</keyword>
<dbReference type="PANTHER" id="PTHR22911:SF137">
    <property type="entry name" value="SOLUTE CARRIER FAMILY 35 MEMBER G2-RELATED"/>
    <property type="match status" value="1"/>
</dbReference>
<dbReference type="Pfam" id="PF00892">
    <property type="entry name" value="EamA"/>
    <property type="match status" value="2"/>
</dbReference>
<dbReference type="InterPro" id="IPR000620">
    <property type="entry name" value="EamA_dom"/>
</dbReference>
<feature type="transmembrane region" description="Helical" evidence="1">
    <location>
        <begin position="70"/>
        <end position="92"/>
    </location>
</feature>
<feature type="transmembrane region" description="Helical" evidence="1">
    <location>
        <begin position="253"/>
        <end position="276"/>
    </location>
</feature>
<dbReference type="PANTHER" id="PTHR22911">
    <property type="entry name" value="ACYL-MALONYL CONDENSING ENZYME-RELATED"/>
    <property type="match status" value="1"/>
</dbReference>
<feature type="transmembrane region" description="Helical" evidence="1">
    <location>
        <begin position="198"/>
        <end position="215"/>
    </location>
</feature>
<keyword evidence="1" id="KW-1133">Transmembrane helix</keyword>
<feature type="transmembrane region" description="Helical" evidence="1">
    <location>
        <begin position="283"/>
        <end position="302"/>
    </location>
</feature>
<dbReference type="EMBL" id="DTOZ01000051">
    <property type="protein sequence ID" value="HGE77746.1"/>
    <property type="molecule type" value="Genomic_DNA"/>
</dbReference>
<feature type="transmembrane region" description="Helical" evidence="1">
    <location>
        <begin position="158"/>
        <end position="178"/>
    </location>
</feature>
<gene>
    <name evidence="3" type="ORF">ENX68_01935</name>
</gene>
<protein>
    <submittedName>
        <fullName evidence="3">DMT family transporter</fullName>
    </submittedName>
</protein>
<name>A0A7V3RGQ6_UNCW3</name>
<feature type="domain" description="EamA" evidence="2">
    <location>
        <begin position="160"/>
        <end position="300"/>
    </location>
</feature>
<accession>A0A7V3RGQ6</accession>
<feature type="domain" description="EamA" evidence="2">
    <location>
        <begin position="9"/>
        <end position="145"/>
    </location>
</feature>
<reference evidence="3" key="1">
    <citation type="journal article" date="2020" name="mSystems">
        <title>Genome- and Community-Level Interaction Insights into Carbon Utilization and Element Cycling Functions of Hydrothermarchaeota in Hydrothermal Sediment.</title>
        <authorList>
            <person name="Zhou Z."/>
            <person name="Liu Y."/>
            <person name="Xu W."/>
            <person name="Pan J."/>
            <person name="Luo Z.H."/>
            <person name="Li M."/>
        </authorList>
    </citation>
    <scope>NUCLEOTIDE SEQUENCE [LARGE SCALE GENOMIC DNA]</scope>
    <source>
        <strain evidence="3">SpSt-961</strain>
    </source>
</reference>
<evidence type="ECO:0000313" key="3">
    <source>
        <dbReference type="EMBL" id="HGE77746.1"/>
    </source>
</evidence>
<dbReference type="SUPFAM" id="SSF103481">
    <property type="entry name" value="Multidrug resistance efflux transporter EmrE"/>
    <property type="match status" value="2"/>
</dbReference>
<dbReference type="InterPro" id="IPR037185">
    <property type="entry name" value="EmrE-like"/>
</dbReference>
<proteinExistence type="predicted"/>
<comment type="caution">
    <text evidence="3">The sequence shown here is derived from an EMBL/GenBank/DDBJ whole genome shotgun (WGS) entry which is preliminary data.</text>
</comment>
<feature type="transmembrane region" description="Helical" evidence="1">
    <location>
        <begin position="227"/>
        <end position="247"/>
    </location>
</feature>
<sequence length="303" mass="33790">MFQLITRYLGEISALGTSFCWSFGSIFFTIASRRVGSNEVNRVRLLVGMVLLMIAHLITFHTLIPANARLYHWFWFGISGLIGFTIGDTFLFKGYVLIGPRLTMLLMSLSPVFGTIIAWIFLRELLSLSEILGIIITIFGIMMVLYEKKAENSNDKKFFMGILCGLSASFCQALGYFASKKGLIYNNFTPLSGNQIRLMSGALFIWLIAIIQGEAGKTVNIFRDKKAVIAIVGGAFFGPFIGVWLSLVAIQHTYIGIASTLMALPPVILIPLSYWIFKERITIRAIVGTFITLFGVILLFLYS</sequence>
<feature type="transmembrane region" description="Helical" evidence="1">
    <location>
        <begin position="128"/>
        <end position="146"/>
    </location>
</feature>
<evidence type="ECO:0000256" key="1">
    <source>
        <dbReference type="SAM" id="Phobius"/>
    </source>
</evidence>
<evidence type="ECO:0000259" key="2">
    <source>
        <dbReference type="Pfam" id="PF00892"/>
    </source>
</evidence>
<keyword evidence="1" id="KW-0812">Transmembrane</keyword>
<organism evidence="3">
    <name type="scientific">candidate division WOR-3 bacterium</name>
    <dbReference type="NCBI Taxonomy" id="2052148"/>
    <lineage>
        <taxon>Bacteria</taxon>
        <taxon>Bacteria division WOR-3</taxon>
    </lineage>
</organism>
<dbReference type="AlphaFoldDB" id="A0A7V3RGQ6"/>
<dbReference type="GO" id="GO:0016020">
    <property type="term" value="C:membrane"/>
    <property type="evidence" value="ECO:0007669"/>
    <property type="project" value="InterPro"/>
</dbReference>